<dbReference type="InterPro" id="IPR045851">
    <property type="entry name" value="AMP-bd_C_sf"/>
</dbReference>
<dbReference type="PROSITE" id="PS00455">
    <property type="entry name" value="AMP_BINDING"/>
    <property type="match status" value="1"/>
</dbReference>
<name>A0A9X3NMD0_9ACTN</name>
<dbReference type="Gene3D" id="3.30.300.30">
    <property type="match status" value="1"/>
</dbReference>
<evidence type="ECO:0000256" key="1">
    <source>
        <dbReference type="SAM" id="MobiDB-lite"/>
    </source>
</evidence>
<dbReference type="Pfam" id="PF00501">
    <property type="entry name" value="AMP-binding"/>
    <property type="match status" value="1"/>
</dbReference>
<comment type="caution">
    <text evidence="4">The sequence shown here is derived from an EMBL/GenBank/DDBJ whole genome shotgun (WGS) entry which is preliminary data.</text>
</comment>
<dbReference type="EMBL" id="JAJAQC010000003">
    <property type="protein sequence ID" value="MDA0563150.1"/>
    <property type="molecule type" value="Genomic_DNA"/>
</dbReference>
<dbReference type="RefSeq" id="WP_270070435.1">
    <property type="nucleotide sequence ID" value="NZ_JAJAQC010000003.1"/>
</dbReference>
<gene>
    <name evidence="4" type="ORF">LG943_02225</name>
</gene>
<protein>
    <submittedName>
        <fullName evidence="4">Amino acid adenylation domain-containing protein</fullName>
    </submittedName>
</protein>
<dbReference type="CDD" id="cd12117">
    <property type="entry name" value="A_NRPS_Srf_like"/>
    <property type="match status" value="1"/>
</dbReference>
<feature type="domain" description="AMP-binding enzyme C-terminal" evidence="3">
    <location>
        <begin position="446"/>
        <end position="517"/>
    </location>
</feature>
<reference evidence="4" key="1">
    <citation type="submission" date="2021-10" db="EMBL/GenBank/DDBJ databases">
        <title>Streptomonospora sp. nov., isolated from mangrove soil.</title>
        <authorList>
            <person name="Chen X."/>
            <person name="Ge X."/>
            <person name="Liu W."/>
        </authorList>
    </citation>
    <scope>NUCLEOTIDE SEQUENCE</scope>
    <source>
        <strain evidence="4">S1-112</strain>
    </source>
</reference>
<dbReference type="AlphaFoldDB" id="A0A9X3NMD0"/>
<dbReference type="SUPFAM" id="SSF56801">
    <property type="entry name" value="Acetyl-CoA synthetase-like"/>
    <property type="match status" value="1"/>
</dbReference>
<evidence type="ECO:0000313" key="5">
    <source>
        <dbReference type="Proteomes" id="UP001140076"/>
    </source>
</evidence>
<feature type="compositionally biased region" description="Low complexity" evidence="1">
    <location>
        <begin position="538"/>
        <end position="552"/>
    </location>
</feature>
<feature type="region of interest" description="Disordered" evidence="1">
    <location>
        <begin position="532"/>
        <end position="552"/>
    </location>
</feature>
<dbReference type="PANTHER" id="PTHR45527">
    <property type="entry name" value="NONRIBOSOMAL PEPTIDE SYNTHETASE"/>
    <property type="match status" value="1"/>
</dbReference>
<dbReference type="InterPro" id="IPR010071">
    <property type="entry name" value="AA_adenyl_dom"/>
</dbReference>
<dbReference type="PANTHER" id="PTHR45527:SF1">
    <property type="entry name" value="FATTY ACID SYNTHASE"/>
    <property type="match status" value="1"/>
</dbReference>
<proteinExistence type="predicted"/>
<dbReference type="GO" id="GO:0031177">
    <property type="term" value="F:phosphopantetheine binding"/>
    <property type="evidence" value="ECO:0007669"/>
    <property type="project" value="TreeGrafter"/>
</dbReference>
<dbReference type="Gene3D" id="3.40.50.980">
    <property type="match status" value="2"/>
</dbReference>
<dbReference type="GO" id="GO:0044550">
    <property type="term" value="P:secondary metabolite biosynthetic process"/>
    <property type="evidence" value="ECO:0007669"/>
    <property type="project" value="TreeGrafter"/>
</dbReference>
<keyword evidence="5" id="KW-1185">Reference proteome</keyword>
<feature type="domain" description="AMP-dependent synthetase/ligase" evidence="2">
    <location>
        <begin position="41"/>
        <end position="385"/>
    </location>
</feature>
<evidence type="ECO:0000259" key="3">
    <source>
        <dbReference type="Pfam" id="PF13193"/>
    </source>
</evidence>
<dbReference type="Proteomes" id="UP001140076">
    <property type="component" value="Unassembled WGS sequence"/>
</dbReference>
<sequence length="552" mass="58495">MTGAGDHPGAIGATEAALAAHRALNGAAEDPYPERGVADLFEERAARRPDATALVHRGRPMTYAQLNERADALAAALGAAGVAPGDVVTVVLPRCPDLVVALLAVLKCGAVYLPVDTAWPDERLRTLLDTAASRLAVAREADAPALAARLPGRRVLPVESAPPPGAPAPAYRAGPDDLAYINFTSGSTGRPKGVPVRHRGIVRLVHRARYARLDTDTVLVQMAPVTFDAATFEIWGALLNGGTVVLYPSPFVRLRELRQVLADHGVTVLFLTTALFNTVVDEAPDTLAGLRTVLTGGEAHSLPHMAQALRHYGTDRIVSVYGPTECTTFATYHPVRELHPEEPSLPIGRPIQHTRAYLVEDGRLCEPGESGEVLLAGPGLSPGYLGLPDVNARQFADLEIGGVRERVYRTGDRALLSPRGHLVFQGRTDDQVKVNGFRIELGEIAHHLQTQPEVRRCYVTTRPTGQGGLELVGFVVPAAAGCDPAAVRERLRAVLPAYMVPAVIGVRAELPLTTTGKVDRAALLASLEERAAPDARAPRAAASQGPASGAAT</sequence>
<organism evidence="4 5">
    <name type="scientific">Streptomonospora mangrovi</name>
    <dbReference type="NCBI Taxonomy" id="2883123"/>
    <lineage>
        <taxon>Bacteria</taxon>
        <taxon>Bacillati</taxon>
        <taxon>Actinomycetota</taxon>
        <taxon>Actinomycetes</taxon>
        <taxon>Streptosporangiales</taxon>
        <taxon>Nocardiopsidaceae</taxon>
        <taxon>Streptomonospora</taxon>
    </lineage>
</organism>
<dbReference type="InterPro" id="IPR020845">
    <property type="entry name" value="AMP-binding_CS"/>
</dbReference>
<dbReference type="InterPro" id="IPR025110">
    <property type="entry name" value="AMP-bd_C"/>
</dbReference>
<evidence type="ECO:0000313" key="4">
    <source>
        <dbReference type="EMBL" id="MDA0563150.1"/>
    </source>
</evidence>
<dbReference type="GO" id="GO:0043041">
    <property type="term" value="P:amino acid activation for nonribosomal peptide biosynthetic process"/>
    <property type="evidence" value="ECO:0007669"/>
    <property type="project" value="TreeGrafter"/>
</dbReference>
<dbReference type="InterPro" id="IPR000873">
    <property type="entry name" value="AMP-dep_synth/lig_dom"/>
</dbReference>
<dbReference type="Pfam" id="PF13193">
    <property type="entry name" value="AMP-binding_C"/>
    <property type="match status" value="1"/>
</dbReference>
<dbReference type="NCBIfam" id="TIGR01733">
    <property type="entry name" value="AA-adenyl-dom"/>
    <property type="match status" value="1"/>
</dbReference>
<accession>A0A9X3NMD0</accession>
<dbReference type="GO" id="GO:0005737">
    <property type="term" value="C:cytoplasm"/>
    <property type="evidence" value="ECO:0007669"/>
    <property type="project" value="TreeGrafter"/>
</dbReference>
<dbReference type="Gene3D" id="2.30.38.10">
    <property type="entry name" value="Luciferase, Domain 3"/>
    <property type="match status" value="1"/>
</dbReference>
<evidence type="ECO:0000259" key="2">
    <source>
        <dbReference type="Pfam" id="PF00501"/>
    </source>
</evidence>